<feature type="transmembrane region" description="Helical" evidence="1">
    <location>
        <begin position="27"/>
        <end position="51"/>
    </location>
</feature>
<dbReference type="RefSeq" id="WP_106712826.1">
    <property type="nucleotide sequence ID" value="NZ_PGGO01000016.1"/>
</dbReference>
<accession>A0A2P7BGW5</accession>
<organism evidence="2 3">
    <name type="scientific">Phyllobacterium brassicacearum</name>
    <dbReference type="NCBI Taxonomy" id="314235"/>
    <lineage>
        <taxon>Bacteria</taxon>
        <taxon>Pseudomonadati</taxon>
        <taxon>Pseudomonadota</taxon>
        <taxon>Alphaproteobacteria</taxon>
        <taxon>Hyphomicrobiales</taxon>
        <taxon>Phyllobacteriaceae</taxon>
        <taxon>Phyllobacterium</taxon>
    </lineage>
</organism>
<gene>
    <name evidence="2" type="ORF">CU102_19835</name>
</gene>
<feature type="transmembrane region" description="Helical" evidence="1">
    <location>
        <begin position="57"/>
        <end position="79"/>
    </location>
</feature>
<dbReference type="Proteomes" id="UP000241444">
    <property type="component" value="Unassembled WGS sequence"/>
</dbReference>
<keyword evidence="1" id="KW-1133">Transmembrane helix</keyword>
<evidence type="ECO:0000313" key="2">
    <source>
        <dbReference type="EMBL" id="PSH65733.1"/>
    </source>
</evidence>
<dbReference type="OrthoDB" id="7933134at2"/>
<keyword evidence="1" id="KW-0472">Membrane</keyword>
<dbReference type="AlphaFoldDB" id="A0A2P7BGW5"/>
<protein>
    <submittedName>
        <fullName evidence="2">Uncharacterized protein</fullName>
    </submittedName>
</protein>
<evidence type="ECO:0000256" key="1">
    <source>
        <dbReference type="SAM" id="Phobius"/>
    </source>
</evidence>
<name>A0A2P7BGW5_9HYPH</name>
<dbReference type="EMBL" id="PGGO01000016">
    <property type="protein sequence ID" value="PSH65733.1"/>
    <property type="molecule type" value="Genomic_DNA"/>
</dbReference>
<proteinExistence type="predicted"/>
<keyword evidence="3" id="KW-1185">Reference proteome</keyword>
<sequence length="105" mass="11985">MEAAAIPHSVDASLTRRIDQMHARDRAGLILFVLVLWSTLGFALVRVWSYISIPEIGIILSVACGFVLFFNTAAVIAMLRHYTEDKHFIYGLDIKHLDEMRRRRG</sequence>
<evidence type="ECO:0000313" key="3">
    <source>
        <dbReference type="Proteomes" id="UP000241444"/>
    </source>
</evidence>
<reference evidence="3" key="1">
    <citation type="submission" date="2017-11" db="EMBL/GenBank/DDBJ databases">
        <authorList>
            <person name="Kuznetsova I."/>
            <person name="Sazanova A."/>
            <person name="Chirak E."/>
            <person name="Safronova V."/>
            <person name="Willems A."/>
        </authorList>
    </citation>
    <scope>NUCLEOTIDE SEQUENCE [LARGE SCALE GENOMIC DNA]</scope>
    <source>
        <strain evidence="3">STM 196</strain>
    </source>
</reference>
<comment type="caution">
    <text evidence="2">The sequence shown here is derived from an EMBL/GenBank/DDBJ whole genome shotgun (WGS) entry which is preliminary data.</text>
</comment>
<keyword evidence="1" id="KW-0812">Transmembrane</keyword>